<dbReference type="STRING" id="1603606.DSOUD_0594"/>
<dbReference type="PATRIC" id="fig|1603606.3.peg.646"/>
<dbReference type="EMBL" id="CP010802">
    <property type="protein sequence ID" value="ALC15383.1"/>
    <property type="molecule type" value="Genomic_DNA"/>
</dbReference>
<evidence type="ECO:0000313" key="3">
    <source>
        <dbReference type="Proteomes" id="UP000057158"/>
    </source>
</evidence>
<dbReference type="Gene3D" id="1.10.10.10">
    <property type="entry name" value="Winged helix-like DNA-binding domain superfamily/Winged helix DNA-binding domain"/>
    <property type="match status" value="1"/>
</dbReference>
<dbReference type="AlphaFoldDB" id="A0A0M3QF34"/>
<feature type="domain" description="HTH lysR-type" evidence="1">
    <location>
        <begin position="27"/>
        <end position="83"/>
    </location>
</feature>
<dbReference type="InterPro" id="IPR036390">
    <property type="entry name" value="WH_DNA-bd_sf"/>
</dbReference>
<dbReference type="SUPFAM" id="SSF46785">
    <property type="entry name" value="Winged helix' DNA-binding domain"/>
    <property type="match status" value="1"/>
</dbReference>
<dbReference type="GO" id="GO:0003677">
    <property type="term" value="F:DNA binding"/>
    <property type="evidence" value="ECO:0007669"/>
    <property type="project" value="UniProtKB-KW"/>
</dbReference>
<dbReference type="RefSeq" id="WP_053549597.1">
    <property type="nucleotide sequence ID" value="NZ_CP010802.1"/>
</dbReference>
<dbReference type="InterPro" id="IPR036388">
    <property type="entry name" value="WH-like_DNA-bd_sf"/>
</dbReference>
<keyword evidence="3" id="KW-1185">Reference proteome</keyword>
<reference evidence="2 3" key="1">
    <citation type="submission" date="2015-07" db="EMBL/GenBank/DDBJ databases">
        <title>Isolation and Genomic Characterization of a Novel Halophilic Metal-Reducing Deltaproteobacterium from the Deep Subsurface.</title>
        <authorList>
            <person name="Badalamenti J.P."/>
            <person name="Summers Z.M."/>
            <person name="Gralnick J.A."/>
            <person name="Bond D.R."/>
        </authorList>
    </citation>
    <scope>NUCLEOTIDE SEQUENCE [LARGE SCALE GENOMIC DNA]</scope>
    <source>
        <strain evidence="2 3">WTL</strain>
    </source>
</reference>
<sequence>MNGLEVRSKVWLETEGAPFLGEGRERLLRLIDDCGSISGAARQMGISYRKAWSFIENMEKRVRFPLVHRRKGGARGGTTTLTAETLLLLEKFDALNRGVQEYVDARFAADFLPLNPGEEPKVDKS</sequence>
<evidence type="ECO:0000313" key="2">
    <source>
        <dbReference type="EMBL" id="ALC15383.1"/>
    </source>
</evidence>
<dbReference type="InterPro" id="IPR000847">
    <property type="entry name" value="LysR_HTH_N"/>
</dbReference>
<protein>
    <submittedName>
        <fullName evidence="2">DNA-binding transcriptional regulator ModE, molybdenum-dependent</fullName>
    </submittedName>
</protein>
<dbReference type="OrthoDB" id="9800709at2"/>
<dbReference type="PANTHER" id="PTHR30432:SF1">
    <property type="entry name" value="DNA-BINDING TRANSCRIPTIONAL DUAL REGULATOR MODE"/>
    <property type="match status" value="1"/>
</dbReference>
<gene>
    <name evidence="2" type="ORF">DSOUD_0594</name>
</gene>
<evidence type="ECO:0000259" key="1">
    <source>
        <dbReference type="Pfam" id="PF00126"/>
    </source>
</evidence>
<dbReference type="Proteomes" id="UP000057158">
    <property type="component" value="Chromosome"/>
</dbReference>
<dbReference type="GO" id="GO:0003700">
    <property type="term" value="F:DNA-binding transcription factor activity"/>
    <property type="evidence" value="ECO:0007669"/>
    <property type="project" value="InterPro"/>
</dbReference>
<keyword evidence="2" id="KW-0238">DNA-binding</keyword>
<dbReference type="KEGG" id="des:DSOUD_0594"/>
<organism evidence="2 3">
    <name type="scientific">Desulfuromonas soudanensis</name>
    <dbReference type="NCBI Taxonomy" id="1603606"/>
    <lineage>
        <taxon>Bacteria</taxon>
        <taxon>Pseudomonadati</taxon>
        <taxon>Thermodesulfobacteriota</taxon>
        <taxon>Desulfuromonadia</taxon>
        <taxon>Desulfuromonadales</taxon>
        <taxon>Desulfuromonadaceae</taxon>
        <taxon>Desulfuromonas</taxon>
    </lineage>
</organism>
<dbReference type="InterPro" id="IPR051815">
    <property type="entry name" value="Molybdate_resp_trans_reg"/>
</dbReference>
<name>A0A0M3QF34_9BACT</name>
<dbReference type="Pfam" id="PF00126">
    <property type="entry name" value="HTH_1"/>
    <property type="match status" value="1"/>
</dbReference>
<dbReference type="PANTHER" id="PTHR30432">
    <property type="entry name" value="TRANSCRIPTIONAL REGULATOR MODE"/>
    <property type="match status" value="1"/>
</dbReference>
<accession>A0A0M3QF34</accession>
<proteinExistence type="predicted"/>